<organism evidence="2 3">
    <name type="scientific">Actinokineospora terrae</name>
    <dbReference type="NCBI Taxonomy" id="155974"/>
    <lineage>
        <taxon>Bacteria</taxon>
        <taxon>Bacillati</taxon>
        <taxon>Actinomycetota</taxon>
        <taxon>Actinomycetes</taxon>
        <taxon>Pseudonocardiales</taxon>
        <taxon>Pseudonocardiaceae</taxon>
        <taxon>Actinokineospora</taxon>
    </lineage>
</organism>
<evidence type="ECO:0000313" key="2">
    <source>
        <dbReference type="EMBL" id="SES42267.1"/>
    </source>
</evidence>
<evidence type="ECO:0000313" key="3">
    <source>
        <dbReference type="Proteomes" id="UP000199051"/>
    </source>
</evidence>
<gene>
    <name evidence="2" type="ORF">SAMN04487818_113119</name>
</gene>
<keyword evidence="3" id="KW-1185">Reference proteome</keyword>
<dbReference type="Proteomes" id="UP000199051">
    <property type="component" value="Unassembled WGS sequence"/>
</dbReference>
<proteinExistence type="predicted"/>
<sequence length="60" mass="6536">MTIGLIDELAGQGVAYMPVFPLGGLSPLQSSTLLTSWTRSAERERPSTRGQVEGRGFRTR</sequence>
<feature type="region of interest" description="Disordered" evidence="1">
    <location>
        <begin position="37"/>
        <end position="60"/>
    </location>
</feature>
<reference evidence="3" key="1">
    <citation type="submission" date="2016-10" db="EMBL/GenBank/DDBJ databases">
        <authorList>
            <person name="Varghese N."/>
            <person name="Submissions S."/>
        </authorList>
    </citation>
    <scope>NUCLEOTIDE SEQUENCE [LARGE SCALE GENOMIC DNA]</scope>
    <source>
        <strain evidence="3">DSM 44260</strain>
    </source>
</reference>
<dbReference type="AlphaFoldDB" id="A0A1H9X8R8"/>
<name>A0A1H9X8R8_9PSEU</name>
<protein>
    <submittedName>
        <fullName evidence="2">Uncharacterized protein</fullName>
    </submittedName>
</protein>
<accession>A0A1H9X8R8</accession>
<evidence type="ECO:0000256" key="1">
    <source>
        <dbReference type="SAM" id="MobiDB-lite"/>
    </source>
</evidence>
<dbReference type="EMBL" id="FOGI01000013">
    <property type="protein sequence ID" value="SES42267.1"/>
    <property type="molecule type" value="Genomic_DNA"/>
</dbReference>